<dbReference type="EMBL" id="LHPH01000002">
    <property type="protein sequence ID" value="KPH65285.1"/>
    <property type="molecule type" value="Genomic_DNA"/>
</dbReference>
<comment type="caution">
    <text evidence="2">The sequence shown here is derived from an EMBL/GenBank/DDBJ whole genome shotgun (WGS) entry which is preliminary data.</text>
</comment>
<gene>
    <name evidence="2" type="ORF">ADS77_03185</name>
</gene>
<proteinExistence type="predicted"/>
<sequence length="87" mass="9639">MTEQKTIQVLKVFIILGICLILAGHYLLTSDIFGEQNSIRGIMISAICIAVGVLFSLPTKIYLTIILMKLETEHQTHAPTSKHATDE</sequence>
<dbReference type="PATRIC" id="fig|187330.3.peg.678"/>
<keyword evidence="1" id="KW-0812">Transmembrane</keyword>
<keyword evidence="1" id="KW-1133">Transmembrane helix</keyword>
<organism evidence="2 3">
    <name type="scientific">Pseudoalteromonas porphyrae</name>
    <dbReference type="NCBI Taxonomy" id="187330"/>
    <lineage>
        <taxon>Bacteria</taxon>
        <taxon>Pseudomonadati</taxon>
        <taxon>Pseudomonadota</taxon>
        <taxon>Gammaproteobacteria</taxon>
        <taxon>Alteromonadales</taxon>
        <taxon>Pseudoalteromonadaceae</taxon>
        <taxon>Pseudoalteromonas</taxon>
    </lineage>
</organism>
<accession>A0A0N1MWY4</accession>
<dbReference type="OrthoDB" id="5772852at2"/>
<dbReference type="Proteomes" id="UP000037848">
    <property type="component" value="Unassembled WGS sequence"/>
</dbReference>
<dbReference type="STRING" id="187330.AMS58_20705"/>
<evidence type="ECO:0000313" key="2">
    <source>
        <dbReference type="EMBL" id="KPH65285.1"/>
    </source>
</evidence>
<keyword evidence="1" id="KW-0472">Membrane</keyword>
<evidence type="ECO:0000313" key="3">
    <source>
        <dbReference type="Proteomes" id="UP000037848"/>
    </source>
</evidence>
<reference evidence="2 3" key="1">
    <citation type="submission" date="2015-08" db="EMBL/GenBank/DDBJ databases">
        <title>Draft Genome Sequence of Pseudoalteromonas porphyrae UCD-SED14.</title>
        <authorList>
            <person name="Coil D.A."/>
            <person name="Jospin G."/>
            <person name="Lee R.D."/>
            <person name="Eisen J.A."/>
        </authorList>
    </citation>
    <scope>NUCLEOTIDE SEQUENCE [LARGE SCALE GENOMIC DNA]</scope>
    <source>
        <strain evidence="2 3">UCD-SED14</strain>
    </source>
</reference>
<keyword evidence="3" id="KW-1185">Reference proteome</keyword>
<evidence type="ECO:0000256" key="1">
    <source>
        <dbReference type="SAM" id="Phobius"/>
    </source>
</evidence>
<feature type="transmembrane region" description="Helical" evidence="1">
    <location>
        <begin position="12"/>
        <end position="29"/>
    </location>
</feature>
<dbReference type="AlphaFoldDB" id="A0A0N1MWY4"/>
<name>A0A0N1MWY4_9GAMM</name>
<feature type="transmembrane region" description="Helical" evidence="1">
    <location>
        <begin position="41"/>
        <end position="63"/>
    </location>
</feature>
<protein>
    <submittedName>
        <fullName evidence="2">Uncharacterized protein</fullName>
    </submittedName>
</protein>
<dbReference type="RefSeq" id="WP_054452915.1">
    <property type="nucleotide sequence ID" value="NZ_LHPH01000002.1"/>
</dbReference>